<dbReference type="NCBIfam" id="TIGR01120">
    <property type="entry name" value="rpiB"/>
    <property type="match status" value="1"/>
</dbReference>
<dbReference type="PANTHER" id="PTHR30345">
    <property type="entry name" value="RIBOSE-5-PHOSPHATE ISOMERASE B"/>
    <property type="match status" value="1"/>
</dbReference>
<dbReference type="GO" id="GO:0016853">
    <property type="term" value="F:isomerase activity"/>
    <property type="evidence" value="ECO:0007669"/>
    <property type="project" value="UniProtKB-KW"/>
</dbReference>
<dbReference type="NCBIfam" id="NF004051">
    <property type="entry name" value="PRK05571.1"/>
    <property type="match status" value="1"/>
</dbReference>
<accession>A0A0L0HJS6</accession>
<dbReference type="AlphaFoldDB" id="A0A0L0HJS6"/>
<evidence type="ECO:0000256" key="1">
    <source>
        <dbReference type="ARBA" id="ARBA00023235"/>
    </source>
</evidence>
<dbReference type="GeneID" id="27686722"/>
<dbReference type="InterPro" id="IPR036569">
    <property type="entry name" value="RpiB_LacA_LacB_sf"/>
</dbReference>
<gene>
    <name evidence="2" type="ORF">SPPG_03189</name>
</gene>
<dbReference type="Proteomes" id="UP000053201">
    <property type="component" value="Unassembled WGS sequence"/>
</dbReference>
<dbReference type="eggNOG" id="ENOG502S47V">
    <property type="taxonomic scope" value="Eukaryota"/>
</dbReference>
<keyword evidence="3" id="KW-1185">Reference proteome</keyword>
<protein>
    <submittedName>
        <fullName evidence="2">RpiB/LacA/LacB family sugar-phosphate isomerase</fullName>
    </submittedName>
</protein>
<dbReference type="VEuPathDB" id="FungiDB:SPPG_03189"/>
<dbReference type="InterPro" id="IPR003500">
    <property type="entry name" value="RpiB_LacA_LacB"/>
</dbReference>
<dbReference type="PANTHER" id="PTHR30345:SF0">
    <property type="entry name" value="DNA DAMAGE-REPAIR_TOLERATION PROTEIN DRT102"/>
    <property type="match status" value="1"/>
</dbReference>
<evidence type="ECO:0000313" key="2">
    <source>
        <dbReference type="EMBL" id="KND01377.1"/>
    </source>
</evidence>
<dbReference type="NCBIfam" id="TIGR00689">
    <property type="entry name" value="rpiB_lacA_lacB"/>
    <property type="match status" value="1"/>
</dbReference>
<dbReference type="STRING" id="645134.A0A0L0HJS6"/>
<dbReference type="OMA" id="YPPFCLR"/>
<sequence>MTTLEFRHYKKSPTAKGLIVLASDHVGVGMKSNIVEFLSTNPASDGWDITDVGPHDTTRCDYPDYASIAAEQVLAKHKQYERKLGILICGSGIGISIAANKVKGIRCALCHDHFTAVMARRHNDANMIALGARTTGPDVANEMVAAFLTTAFDGQHHVDRLAKLHSLEGCSYGSS</sequence>
<organism evidence="2 3">
    <name type="scientific">Spizellomyces punctatus (strain DAOM BR117)</name>
    <dbReference type="NCBI Taxonomy" id="645134"/>
    <lineage>
        <taxon>Eukaryota</taxon>
        <taxon>Fungi</taxon>
        <taxon>Fungi incertae sedis</taxon>
        <taxon>Chytridiomycota</taxon>
        <taxon>Chytridiomycota incertae sedis</taxon>
        <taxon>Chytridiomycetes</taxon>
        <taxon>Spizellomycetales</taxon>
        <taxon>Spizellomycetaceae</taxon>
        <taxon>Spizellomyces</taxon>
    </lineage>
</organism>
<dbReference type="GO" id="GO:0005975">
    <property type="term" value="P:carbohydrate metabolic process"/>
    <property type="evidence" value="ECO:0007669"/>
    <property type="project" value="InterPro"/>
</dbReference>
<keyword evidence="1 2" id="KW-0413">Isomerase</keyword>
<dbReference type="RefSeq" id="XP_016609416.1">
    <property type="nucleotide sequence ID" value="XM_016751463.1"/>
</dbReference>
<reference evidence="2 3" key="1">
    <citation type="submission" date="2009-08" db="EMBL/GenBank/DDBJ databases">
        <title>The Genome Sequence of Spizellomyces punctatus strain DAOM BR117.</title>
        <authorList>
            <consortium name="The Broad Institute Genome Sequencing Platform"/>
            <person name="Russ C."/>
            <person name="Cuomo C."/>
            <person name="Shea T."/>
            <person name="Young S.K."/>
            <person name="Zeng Q."/>
            <person name="Koehrsen M."/>
            <person name="Haas B."/>
            <person name="Borodovsky M."/>
            <person name="Guigo R."/>
            <person name="Alvarado L."/>
            <person name="Berlin A."/>
            <person name="Bochicchio J."/>
            <person name="Borenstein D."/>
            <person name="Chapman S."/>
            <person name="Chen Z."/>
            <person name="Engels R."/>
            <person name="Freedman E."/>
            <person name="Gellesch M."/>
            <person name="Goldberg J."/>
            <person name="Griggs A."/>
            <person name="Gujja S."/>
            <person name="Heiman D."/>
            <person name="Hepburn T."/>
            <person name="Howarth C."/>
            <person name="Jen D."/>
            <person name="Larson L."/>
            <person name="Lewis B."/>
            <person name="Mehta T."/>
            <person name="Park D."/>
            <person name="Pearson M."/>
            <person name="Roberts A."/>
            <person name="Saif S."/>
            <person name="Shenoy N."/>
            <person name="Sisk P."/>
            <person name="Stolte C."/>
            <person name="Sykes S."/>
            <person name="Thomson T."/>
            <person name="Walk T."/>
            <person name="White J."/>
            <person name="Yandava C."/>
            <person name="Burger G."/>
            <person name="Gray M.W."/>
            <person name="Holland P.W.H."/>
            <person name="King N."/>
            <person name="Lang F.B.F."/>
            <person name="Roger A.J."/>
            <person name="Ruiz-Trillo I."/>
            <person name="Lander E."/>
            <person name="Nusbaum C."/>
        </authorList>
    </citation>
    <scope>NUCLEOTIDE SEQUENCE [LARGE SCALE GENOMIC DNA]</scope>
    <source>
        <strain evidence="2 3">DAOM BR117</strain>
    </source>
</reference>
<dbReference type="Pfam" id="PF02502">
    <property type="entry name" value="LacAB_rpiB"/>
    <property type="match status" value="1"/>
</dbReference>
<proteinExistence type="predicted"/>
<dbReference type="Gene3D" id="3.40.1400.10">
    <property type="entry name" value="Sugar-phosphate isomerase, RpiB/LacA/LacB"/>
    <property type="match status" value="1"/>
</dbReference>
<feature type="non-terminal residue" evidence="2">
    <location>
        <position position="1"/>
    </location>
</feature>
<dbReference type="OrthoDB" id="2106730at2759"/>
<dbReference type="PIRSF" id="PIRSF005384">
    <property type="entry name" value="RpiB_LacA_B"/>
    <property type="match status" value="1"/>
</dbReference>
<evidence type="ECO:0000313" key="3">
    <source>
        <dbReference type="Proteomes" id="UP000053201"/>
    </source>
</evidence>
<dbReference type="SUPFAM" id="SSF89623">
    <property type="entry name" value="Ribose/Galactose isomerase RpiB/AlsB"/>
    <property type="match status" value="1"/>
</dbReference>
<name>A0A0L0HJS6_SPIPD</name>
<dbReference type="InterPro" id="IPR004785">
    <property type="entry name" value="RpiB"/>
</dbReference>
<dbReference type="EMBL" id="KQ257454">
    <property type="protein sequence ID" value="KND01377.1"/>
    <property type="molecule type" value="Genomic_DNA"/>
</dbReference>
<dbReference type="InParanoid" id="A0A0L0HJS6"/>